<comment type="caution">
    <text evidence="1">The sequence shown here is derived from an EMBL/GenBank/DDBJ whole genome shotgun (WGS) entry which is preliminary data.</text>
</comment>
<reference evidence="1 2" key="1">
    <citation type="journal article" date="2024" name="Plant Biotechnol. J.">
        <title>Dendrobium thyrsiflorum genome and its molecular insights into genes involved in important horticultural traits.</title>
        <authorList>
            <person name="Chen B."/>
            <person name="Wang J.Y."/>
            <person name="Zheng P.J."/>
            <person name="Li K.L."/>
            <person name="Liang Y.M."/>
            <person name="Chen X.F."/>
            <person name="Zhang C."/>
            <person name="Zhao X."/>
            <person name="He X."/>
            <person name="Zhang G.Q."/>
            <person name="Liu Z.J."/>
            <person name="Xu Q."/>
        </authorList>
    </citation>
    <scope>NUCLEOTIDE SEQUENCE [LARGE SCALE GENOMIC DNA]</scope>
    <source>
        <strain evidence="1">GZMU011</strain>
    </source>
</reference>
<sequence>MVEGWRALLSEAKTITGVPSAIWDGGNLVGVSMFRYRTIARGEQATMSGVGIDRGRLLEILAGASVGFNSLGSSDGGKGSMSQDLQDFCRRGVRLEELEATTGLRGSVAGGFRVSVKEGKWRMELGVGSGMRERWLWSLSEEKNINPKPPFSSHFIGEGKRPSRLYTNIAGFVGVDANDAAYTVVVQRDSIQDLRRIRLIRDKWGSLRRPKWLLKYLQNSEHAL</sequence>
<evidence type="ECO:0000313" key="1">
    <source>
        <dbReference type="EMBL" id="KAL0918919.1"/>
    </source>
</evidence>
<protein>
    <submittedName>
        <fullName evidence="1">Uncharacterized protein</fullName>
    </submittedName>
</protein>
<keyword evidence="2" id="KW-1185">Reference proteome</keyword>
<proteinExistence type="predicted"/>
<accession>A0ABD0V131</accession>
<dbReference type="EMBL" id="JANQDX010000009">
    <property type="protein sequence ID" value="KAL0918919.1"/>
    <property type="molecule type" value="Genomic_DNA"/>
</dbReference>
<organism evidence="1 2">
    <name type="scientific">Dendrobium thyrsiflorum</name>
    <name type="common">Pinecone-like raceme dendrobium</name>
    <name type="synonym">Orchid</name>
    <dbReference type="NCBI Taxonomy" id="117978"/>
    <lineage>
        <taxon>Eukaryota</taxon>
        <taxon>Viridiplantae</taxon>
        <taxon>Streptophyta</taxon>
        <taxon>Embryophyta</taxon>
        <taxon>Tracheophyta</taxon>
        <taxon>Spermatophyta</taxon>
        <taxon>Magnoliopsida</taxon>
        <taxon>Liliopsida</taxon>
        <taxon>Asparagales</taxon>
        <taxon>Orchidaceae</taxon>
        <taxon>Epidendroideae</taxon>
        <taxon>Malaxideae</taxon>
        <taxon>Dendrobiinae</taxon>
        <taxon>Dendrobium</taxon>
    </lineage>
</organism>
<evidence type="ECO:0000313" key="2">
    <source>
        <dbReference type="Proteomes" id="UP001552299"/>
    </source>
</evidence>
<dbReference type="Proteomes" id="UP001552299">
    <property type="component" value="Unassembled WGS sequence"/>
</dbReference>
<name>A0ABD0V131_DENTH</name>
<dbReference type="AlphaFoldDB" id="A0ABD0V131"/>
<gene>
    <name evidence="1" type="ORF">M5K25_010966</name>
</gene>